<accession>A0ACC2NQS1</accession>
<reference evidence="1" key="1">
    <citation type="submission" date="2023-04" db="EMBL/GenBank/DDBJ databases">
        <title>A chromosome-level genome assembly of the parasitoid wasp Eretmocerus hayati.</title>
        <authorList>
            <person name="Zhong Y."/>
            <person name="Liu S."/>
            <person name="Liu Y."/>
        </authorList>
    </citation>
    <scope>NUCLEOTIDE SEQUENCE</scope>
    <source>
        <strain evidence="1">ZJU_SS_LIU_2023</strain>
    </source>
</reference>
<name>A0ACC2NQS1_9HYME</name>
<comment type="caution">
    <text evidence="1">The sequence shown here is derived from an EMBL/GenBank/DDBJ whole genome shotgun (WGS) entry which is preliminary data.</text>
</comment>
<dbReference type="Proteomes" id="UP001239111">
    <property type="component" value="Chromosome 3"/>
</dbReference>
<proteinExistence type="predicted"/>
<keyword evidence="2" id="KW-1185">Reference proteome</keyword>
<evidence type="ECO:0000313" key="1">
    <source>
        <dbReference type="EMBL" id="KAJ8672612.1"/>
    </source>
</evidence>
<protein>
    <submittedName>
        <fullName evidence="1">Uncharacterized protein</fullName>
    </submittedName>
</protein>
<gene>
    <name evidence="1" type="ORF">QAD02_003871</name>
</gene>
<organism evidence="1 2">
    <name type="scientific">Eretmocerus hayati</name>
    <dbReference type="NCBI Taxonomy" id="131215"/>
    <lineage>
        <taxon>Eukaryota</taxon>
        <taxon>Metazoa</taxon>
        <taxon>Ecdysozoa</taxon>
        <taxon>Arthropoda</taxon>
        <taxon>Hexapoda</taxon>
        <taxon>Insecta</taxon>
        <taxon>Pterygota</taxon>
        <taxon>Neoptera</taxon>
        <taxon>Endopterygota</taxon>
        <taxon>Hymenoptera</taxon>
        <taxon>Apocrita</taxon>
        <taxon>Proctotrupomorpha</taxon>
        <taxon>Chalcidoidea</taxon>
        <taxon>Aphelinidae</taxon>
        <taxon>Aphelininae</taxon>
        <taxon>Eretmocerus</taxon>
    </lineage>
</organism>
<sequence length="118" mass="13868">MYIEEENGIFEFSCITQSILENVRLIKTDYLSLSGIDFEDVRSDAVKELEGKKFLSKELPIMQKNNLAKWSIKSIVCQKKKFHKSNHVYFIYNLNSSIIRQKCFDCGRDVFYDIKIPT</sequence>
<dbReference type="EMBL" id="CM056743">
    <property type="protein sequence ID" value="KAJ8672612.1"/>
    <property type="molecule type" value="Genomic_DNA"/>
</dbReference>
<evidence type="ECO:0000313" key="2">
    <source>
        <dbReference type="Proteomes" id="UP001239111"/>
    </source>
</evidence>